<dbReference type="CDD" id="cd00291">
    <property type="entry name" value="SirA_YedF_YeeD"/>
    <property type="match status" value="1"/>
</dbReference>
<organism evidence="2 3">
    <name type="scientific">Thiomicrospira aerophila AL3</name>
    <dbReference type="NCBI Taxonomy" id="717772"/>
    <lineage>
        <taxon>Bacteria</taxon>
        <taxon>Pseudomonadati</taxon>
        <taxon>Pseudomonadota</taxon>
        <taxon>Gammaproteobacteria</taxon>
        <taxon>Thiotrichales</taxon>
        <taxon>Piscirickettsiaceae</taxon>
        <taxon>Thiomicrospira</taxon>
    </lineage>
</organism>
<proteinExistence type="predicted"/>
<dbReference type="InParanoid" id="W0DTG8"/>
<evidence type="ECO:0000313" key="3">
    <source>
        <dbReference type="Proteomes" id="UP000005380"/>
    </source>
</evidence>
<name>W0DTG8_9GAMM</name>
<gene>
    <name evidence="2" type="ORF">THIAE_01290</name>
</gene>
<dbReference type="Gene3D" id="3.30.110.40">
    <property type="entry name" value="TusA-like domain"/>
    <property type="match status" value="1"/>
</dbReference>
<reference evidence="2 3" key="1">
    <citation type="submission" date="2013-12" db="EMBL/GenBank/DDBJ databases">
        <authorList>
            <consortium name="DOE Joint Genome Institute"/>
            <person name="Kappler U."/>
            <person name="Huntemann M."/>
            <person name="Han J."/>
            <person name="Chen A."/>
            <person name="Kyrpides N."/>
            <person name="Mavromatis K."/>
            <person name="Markowitz V."/>
            <person name="Palaniappan K."/>
            <person name="Ivanova N."/>
            <person name="Schaumberg A."/>
            <person name="Pati A."/>
            <person name="Liolios K."/>
            <person name="Nordberg H.P."/>
            <person name="Cantor M.N."/>
            <person name="Hua S.X."/>
            <person name="Woyke T."/>
        </authorList>
    </citation>
    <scope>NUCLEOTIDE SEQUENCE [LARGE SCALE GENOMIC DNA]</scope>
    <source>
        <strain evidence="3">AL2</strain>
    </source>
</reference>
<dbReference type="eggNOG" id="COG0425">
    <property type="taxonomic scope" value="Bacteria"/>
</dbReference>
<dbReference type="STRING" id="717772.THIAE_01290"/>
<dbReference type="HOGENOM" id="CLU_2738769_0_0_6"/>
<accession>W0DTG8</accession>
<keyword evidence="3" id="KW-1185">Reference proteome</keyword>
<dbReference type="InterPro" id="IPR001455">
    <property type="entry name" value="TusA-like"/>
</dbReference>
<protein>
    <submittedName>
        <fullName evidence="2">Preprotein translocase subunit TatC</fullName>
    </submittedName>
</protein>
<dbReference type="Proteomes" id="UP000005380">
    <property type="component" value="Chromosome"/>
</dbReference>
<evidence type="ECO:0000313" key="2">
    <source>
        <dbReference type="EMBL" id="AHF00578.1"/>
    </source>
</evidence>
<sequence>MHKVNLIGLKCPMPLIKFKKFLAENPDLLDLEVHVDDPGAIKDFPVFCKRLGFSFEVAAIEPHIIIKINK</sequence>
<dbReference type="Pfam" id="PF01206">
    <property type="entry name" value="TusA"/>
    <property type="match status" value="1"/>
</dbReference>
<feature type="domain" description="UPF0033" evidence="1">
    <location>
        <begin position="3"/>
        <end position="69"/>
    </location>
</feature>
<dbReference type="OrthoDB" id="9797352at2"/>
<dbReference type="KEGG" id="tao:THIAE_01290"/>
<evidence type="ECO:0000259" key="1">
    <source>
        <dbReference type="Pfam" id="PF01206"/>
    </source>
</evidence>
<dbReference type="RefSeq" id="WP_006459502.1">
    <property type="nucleotide sequence ID" value="NZ_CP007030.1"/>
</dbReference>
<dbReference type="AlphaFoldDB" id="W0DTG8"/>
<dbReference type="EMBL" id="CP007030">
    <property type="protein sequence ID" value="AHF00578.1"/>
    <property type="molecule type" value="Genomic_DNA"/>
</dbReference>
<dbReference type="InterPro" id="IPR036868">
    <property type="entry name" value="TusA-like_sf"/>
</dbReference>
<dbReference type="SUPFAM" id="SSF64307">
    <property type="entry name" value="SirA-like"/>
    <property type="match status" value="1"/>
</dbReference>